<dbReference type="AlphaFoldDB" id="A0A0J8QSK6"/>
<name>A0A0J8QSK6_COCIT</name>
<evidence type="ECO:0000313" key="2">
    <source>
        <dbReference type="Proteomes" id="UP000054559"/>
    </source>
</evidence>
<gene>
    <name evidence="1" type="ORF">CISG_04327</name>
</gene>
<reference evidence="2" key="1">
    <citation type="journal article" date="2010" name="Genome Res.">
        <title>Population genomic sequencing of Coccidioides fungi reveals recent hybridization and transposon control.</title>
        <authorList>
            <person name="Neafsey D.E."/>
            <person name="Barker B.M."/>
            <person name="Sharpton T.J."/>
            <person name="Stajich J.E."/>
            <person name="Park D.J."/>
            <person name="Whiston E."/>
            <person name="Hung C.-Y."/>
            <person name="McMahan C."/>
            <person name="White J."/>
            <person name="Sykes S."/>
            <person name="Heiman D."/>
            <person name="Young S."/>
            <person name="Zeng Q."/>
            <person name="Abouelleil A."/>
            <person name="Aftuck L."/>
            <person name="Bessette D."/>
            <person name="Brown A."/>
            <person name="FitzGerald M."/>
            <person name="Lui A."/>
            <person name="Macdonald J.P."/>
            <person name="Priest M."/>
            <person name="Orbach M.J."/>
            <person name="Galgiani J.N."/>
            <person name="Kirkland T.N."/>
            <person name="Cole G.T."/>
            <person name="Birren B.W."/>
            <person name="Henn M.R."/>
            <person name="Taylor J.W."/>
            <person name="Rounsley S.D."/>
        </authorList>
    </citation>
    <scope>NUCLEOTIDE SEQUENCE [LARGE SCALE GENOMIC DNA]</scope>
    <source>
        <strain evidence="2">RMSCC 3703</strain>
    </source>
</reference>
<organism evidence="1 2">
    <name type="scientific">Coccidioides immitis RMSCC 3703</name>
    <dbReference type="NCBI Taxonomy" id="454286"/>
    <lineage>
        <taxon>Eukaryota</taxon>
        <taxon>Fungi</taxon>
        <taxon>Dikarya</taxon>
        <taxon>Ascomycota</taxon>
        <taxon>Pezizomycotina</taxon>
        <taxon>Eurotiomycetes</taxon>
        <taxon>Eurotiomycetidae</taxon>
        <taxon>Onygenales</taxon>
        <taxon>Onygenaceae</taxon>
        <taxon>Coccidioides</taxon>
    </lineage>
</organism>
<evidence type="ECO:0000313" key="1">
    <source>
        <dbReference type="EMBL" id="KMU75040.1"/>
    </source>
</evidence>
<dbReference type="Proteomes" id="UP000054559">
    <property type="component" value="Unassembled WGS sequence"/>
</dbReference>
<dbReference type="EMBL" id="DS268137">
    <property type="protein sequence ID" value="KMU75040.1"/>
    <property type="molecule type" value="Genomic_DNA"/>
</dbReference>
<proteinExistence type="predicted"/>
<protein>
    <submittedName>
        <fullName evidence="1">Uncharacterized protein</fullName>
    </submittedName>
</protein>
<sequence length="189" mass="20513">MDGTEAKVFLHPPWSVILLYEKSAPFAWAAAWCQSGVSLPHRGSTLAVSVSEFAHVSPQSSLPADGLALVASWPVGAKHARGLELWTYIAQCAAGAFFWAVLRWGEGQAQTCRSHSFLSKARRFARCSLVGLNVPGSKTMGVHRRGKGAKQKSDCFFNGWPCDELRVSIVLLSRRICQIRSSGLGAETP</sequence>
<accession>A0A0J8QSK6</accession>